<keyword evidence="1" id="KW-0175">Coiled coil</keyword>
<gene>
    <name evidence="3" type="ORF">QMY55_20800</name>
</gene>
<evidence type="ECO:0000313" key="3">
    <source>
        <dbReference type="EMBL" id="WHS64898.1"/>
    </source>
</evidence>
<reference evidence="3 4" key="1">
    <citation type="submission" date="2023-05" db="EMBL/GenBank/DDBJ databases">
        <authorList>
            <person name="Yin Y."/>
            <person name="Lu Z."/>
        </authorList>
    </citation>
    <scope>NUCLEOTIDE SEQUENCE [LARGE SCALE GENOMIC DNA]</scope>
    <source>
        <strain evidence="3 4">ZM22</strain>
    </source>
</reference>
<sequence>MAPHPDDEVLGCAGLLLQAKRKGLHVESLIVTAGQAGVDLVAEMDNPRLAESCAAAQVLGLPEPQCWHLPDRQLRYNLPLIERIAQTLRQQSVHWLLLPALTEPHPDHQVLALAGMAAARSLLQPVEILFYEVGAPSQPNVLVDISEEAALKWKALACFASQEERHSYLRLAQNMAQLRAFGQAGMQAAEAFWHLSAQDLQRPSVMSEMAYWPLQRNSMGLASEPTQQPLVSVLIRSMSRPSLFDAVTCIAQQTYANIEVLIINASGLPHSVPPYPAQRISLRVVDPKVSTNGNLPSLGRSAAANLGLQSARGEFALFLDDDDLLKPEHIDRLVNALQTDRTAVASYTGVRVEGVDGQWLRDYDFPWDARRLRGINYLPIHAVLFRLHAVTQTQACFDEGLPVLEDWDFWCQLSQQGHFVHVPGVSAIYRQGLGDSHLSDPLHGNHWERWHLRILEQHAVRWGAGQQSGALAWYALALNQAELLHEQVCRERERIDAQLRQAQLQLQQVQQKMQKTELQCLNIQAEWSLTQRSLELLQQSRPVRWARVLRRLLGLHN</sequence>
<organism evidence="3 4">
    <name type="scientific">Comamonas resistens</name>
    <dbReference type="NCBI Taxonomy" id="3046670"/>
    <lineage>
        <taxon>Bacteria</taxon>
        <taxon>Pseudomonadati</taxon>
        <taxon>Pseudomonadota</taxon>
        <taxon>Betaproteobacteria</taxon>
        <taxon>Burkholderiales</taxon>
        <taxon>Comamonadaceae</taxon>
        <taxon>Comamonas</taxon>
    </lineage>
</organism>
<evidence type="ECO:0000259" key="2">
    <source>
        <dbReference type="Pfam" id="PF00535"/>
    </source>
</evidence>
<dbReference type="EMBL" id="CP125947">
    <property type="protein sequence ID" value="WHS64898.1"/>
    <property type="molecule type" value="Genomic_DNA"/>
</dbReference>
<protein>
    <submittedName>
        <fullName evidence="3">PIG-L family deacetylase</fullName>
    </submittedName>
</protein>
<dbReference type="InterPro" id="IPR024078">
    <property type="entry name" value="LmbE-like_dom_sf"/>
</dbReference>
<name>A0ABY8SPP2_9BURK</name>
<dbReference type="RefSeq" id="WP_283486010.1">
    <property type="nucleotide sequence ID" value="NZ_CP125947.1"/>
</dbReference>
<evidence type="ECO:0000313" key="4">
    <source>
        <dbReference type="Proteomes" id="UP001240697"/>
    </source>
</evidence>
<dbReference type="Pfam" id="PF00535">
    <property type="entry name" value="Glycos_transf_2"/>
    <property type="match status" value="1"/>
</dbReference>
<dbReference type="PANTHER" id="PTHR43685:SF11">
    <property type="entry name" value="GLYCOSYLTRANSFERASE TAGX-RELATED"/>
    <property type="match status" value="1"/>
</dbReference>
<dbReference type="InterPro" id="IPR029044">
    <property type="entry name" value="Nucleotide-diphossugar_trans"/>
</dbReference>
<evidence type="ECO:0000256" key="1">
    <source>
        <dbReference type="SAM" id="Coils"/>
    </source>
</evidence>
<dbReference type="Proteomes" id="UP001240697">
    <property type="component" value="Chromosome"/>
</dbReference>
<dbReference type="Pfam" id="PF02585">
    <property type="entry name" value="PIG-L"/>
    <property type="match status" value="1"/>
</dbReference>
<dbReference type="Gene3D" id="3.90.550.10">
    <property type="entry name" value="Spore Coat Polysaccharide Biosynthesis Protein SpsA, Chain A"/>
    <property type="match status" value="1"/>
</dbReference>
<accession>A0ABY8SPP2</accession>
<feature type="coiled-coil region" evidence="1">
    <location>
        <begin position="485"/>
        <end position="526"/>
    </location>
</feature>
<dbReference type="InterPro" id="IPR001173">
    <property type="entry name" value="Glyco_trans_2-like"/>
</dbReference>
<feature type="domain" description="Glycosyltransferase 2-like" evidence="2">
    <location>
        <begin position="246"/>
        <end position="381"/>
    </location>
</feature>
<dbReference type="PANTHER" id="PTHR43685">
    <property type="entry name" value="GLYCOSYLTRANSFERASE"/>
    <property type="match status" value="1"/>
</dbReference>
<dbReference type="Gene3D" id="3.40.50.10320">
    <property type="entry name" value="LmbE-like"/>
    <property type="match status" value="1"/>
</dbReference>
<dbReference type="InterPro" id="IPR050834">
    <property type="entry name" value="Glycosyltransf_2"/>
</dbReference>
<dbReference type="SUPFAM" id="SSF102588">
    <property type="entry name" value="LmbE-like"/>
    <property type="match status" value="1"/>
</dbReference>
<keyword evidence="4" id="KW-1185">Reference proteome</keyword>
<dbReference type="SUPFAM" id="SSF53448">
    <property type="entry name" value="Nucleotide-diphospho-sugar transferases"/>
    <property type="match status" value="1"/>
</dbReference>
<dbReference type="InterPro" id="IPR003737">
    <property type="entry name" value="GlcNAc_PI_deacetylase-related"/>
</dbReference>
<proteinExistence type="predicted"/>